<sequence length="194" mass="21608">MRQAQEAAASITNDKDDNVEATEAIGAVSDVRVEPLDRDPARSRRFGAEQEGVTASPSIRNQSEKSGVGPPRAGTTPIITRSPGPPQRTPPALLQDVYLDKLVAFPPEKELWMKSKHYRPVGTAFMVGRVCRRPLRGKFASLFEIRWLDSQFQLAVEHVSIGLVQCAVENYALLTRQKSNPDWQELVKKMLTIN</sequence>
<name>A0A329S595_9STRA</name>
<dbReference type="OrthoDB" id="92831at2759"/>
<dbReference type="VEuPathDB" id="FungiDB:PC110_g12861"/>
<gene>
    <name evidence="3" type="ORF">PC110_g12861</name>
    <name evidence="2" type="ORF">PC113_g12919</name>
</gene>
<comment type="caution">
    <text evidence="3">The sequence shown here is derived from an EMBL/GenBank/DDBJ whole genome shotgun (WGS) entry which is preliminary data.</text>
</comment>
<reference evidence="2" key="2">
    <citation type="submission" date="2018-10" db="EMBL/GenBank/DDBJ databases">
        <title>Effector identification in a new, highly contiguous assembly of the strawberry crown rot pathogen Phytophthora cactorum.</title>
        <authorList>
            <person name="Armitage A.D."/>
            <person name="Nellist C.F."/>
            <person name="Bates H."/>
            <person name="Vickerstaff R.J."/>
            <person name="Harrison R.J."/>
        </authorList>
    </citation>
    <scope>NUCLEOTIDE SEQUENCE</scope>
    <source>
        <strain evidence="2">15-7</strain>
    </source>
</reference>
<dbReference type="EMBL" id="RCMG01000404">
    <property type="protein sequence ID" value="KAG2854883.1"/>
    <property type="molecule type" value="Genomic_DNA"/>
</dbReference>
<keyword evidence="4" id="KW-1185">Reference proteome</keyword>
<evidence type="ECO:0000313" key="3">
    <source>
        <dbReference type="EMBL" id="RAW30788.1"/>
    </source>
</evidence>
<dbReference type="EMBL" id="MJFZ01000353">
    <property type="protein sequence ID" value="RAW30788.1"/>
    <property type="molecule type" value="Genomic_DNA"/>
</dbReference>
<evidence type="ECO:0000313" key="4">
    <source>
        <dbReference type="Proteomes" id="UP000251314"/>
    </source>
</evidence>
<proteinExistence type="predicted"/>
<evidence type="ECO:0000256" key="1">
    <source>
        <dbReference type="SAM" id="MobiDB-lite"/>
    </source>
</evidence>
<protein>
    <submittedName>
        <fullName evidence="3">Uncharacterized protein</fullName>
    </submittedName>
</protein>
<organism evidence="3 4">
    <name type="scientific">Phytophthora cactorum</name>
    <dbReference type="NCBI Taxonomy" id="29920"/>
    <lineage>
        <taxon>Eukaryota</taxon>
        <taxon>Sar</taxon>
        <taxon>Stramenopiles</taxon>
        <taxon>Oomycota</taxon>
        <taxon>Peronosporomycetes</taxon>
        <taxon>Peronosporales</taxon>
        <taxon>Peronosporaceae</taxon>
        <taxon>Phytophthora</taxon>
    </lineage>
</organism>
<feature type="region of interest" description="Disordered" evidence="1">
    <location>
        <begin position="1"/>
        <end position="87"/>
    </location>
</feature>
<feature type="compositionally biased region" description="Basic and acidic residues" evidence="1">
    <location>
        <begin position="31"/>
        <end position="48"/>
    </location>
</feature>
<feature type="compositionally biased region" description="Polar residues" evidence="1">
    <location>
        <begin position="53"/>
        <end position="65"/>
    </location>
</feature>
<dbReference type="Proteomes" id="UP000251314">
    <property type="component" value="Unassembled WGS sequence"/>
</dbReference>
<reference evidence="3 4" key="1">
    <citation type="submission" date="2018-01" db="EMBL/GenBank/DDBJ databases">
        <title>Draft genome of the strawberry crown rot pathogen Phytophthora cactorum.</title>
        <authorList>
            <person name="Armitage A.D."/>
            <person name="Lysoe E."/>
            <person name="Nellist C.F."/>
            <person name="Harrison R.J."/>
            <person name="Brurberg M.B."/>
        </authorList>
    </citation>
    <scope>NUCLEOTIDE SEQUENCE [LARGE SCALE GENOMIC DNA]</scope>
    <source>
        <strain evidence="3 4">10300</strain>
    </source>
</reference>
<dbReference type="AlphaFoldDB" id="A0A329S595"/>
<accession>A0A329S595</accession>
<dbReference type="Proteomes" id="UP000735874">
    <property type="component" value="Unassembled WGS sequence"/>
</dbReference>
<evidence type="ECO:0000313" key="2">
    <source>
        <dbReference type="EMBL" id="KAG2854883.1"/>
    </source>
</evidence>